<keyword evidence="11" id="KW-1185">Reference proteome</keyword>
<dbReference type="PROSITE" id="PS00194">
    <property type="entry name" value="THIOREDOXIN_1"/>
    <property type="match status" value="1"/>
</dbReference>
<keyword evidence="6 8" id="KW-0472">Membrane</keyword>
<sequence>MFKEIISANNISFLLVFIEGILSFFSPCVIPLLPIYIGYLAGNAKKENSDGTITYERKKVFLHTIFFVLGISFAFFILGLSFSVLGKFLSGNKLLFTRLSGIVIIIFGLVQIGFLNFNFLKGEHRLNFNLNYNNMNPLMAFVMGFTFSFAWTPCVGPALSSVLILASSAKSALVGNVLVVVYAVGFSIPFLLLGLFTTQVLNFLKAKRNLLKYAIKGGGVVLIIIGVMTFTGWANNISGYLNSFTSSSNKSSVNSEANKDKENSTAEKENKAKEKKVLPAFDFKLTDQYGKEHKLSDYKGKVVFLNFWGTWCPPCRSEMPHIEELYKQHNKNSKDVIILGVANPGGQEKDVEGIKEFLKKNGYSFPVVFDESGEVFMDYAINSFPTTYMIDKEGNIFGYVSGALSKGMMQNIIKQTIEGKRQN</sequence>
<feature type="transmembrane region" description="Helical" evidence="8">
    <location>
        <begin position="138"/>
        <end position="159"/>
    </location>
</feature>
<evidence type="ECO:0000256" key="5">
    <source>
        <dbReference type="ARBA" id="ARBA00022989"/>
    </source>
</evidence>
<gene>
    <name evidence="10" type="primary">resA</name>
    <name evidence="10" type="ORF">NCTC503_01335</name>
</gene>
<dbReference type="InterPro" id="IPR017937">
    <property type="entry name" value="Thioredoxin_CS"/>
</dbReference>
<dbReference type="EMBL" id="LR590481">
    <property type="protein sequence ID" value="VTQ89073.1"/>
    <property type="molecule type" value="Genomic_DNA"/>
</dbReference>
<dbReference type="GO" id="GO:0016209">
    <property type="term" value="F:antioxidant activity"/>
    <property type="evidence" value="ECO:0007669"/>
    <property type="project" value="InterPro"/>
</dbReference>
<feature type="transmembrane region" description="Helical" evidence="8">
    <location>
        <begin position="12"/>
        <end position="39"/>
    </location>
</feature>
<evidence type="ECO:0000256" key="1">
    <source>
        <dbReference type="ARBA" id="ARBA00004651"/>
    </source>
</evidence>
<feature type="compositionally biased region" description="Low complexity" evidence="7">
    <location>
        <begin position="246"/>
        <end position="256"/>
    </location>
</feature>
<feature type="transmembrane region" description="Helical" evidence="8">
    <location>
        <begin position="95"/>
        <end position="117"/>
    </location>
</feature>
<dbReference type="OrthoDB" id="9809733at2"/>
<evidence type="ECO:0000259" key="9">
    <source>
        <dbReference type="PROSITE" id="PS51352"/>
    </source>
</evidence>
<dbReference type="CDD" id="cd02966">
    <property type="entry name" value="TlpA_like_family"/>
    <property type="match status" value="1"/>
</dbReference>
<dbReference type="PROSITE" id="PS51352">
    <property type="entry name" value="THIOREDOXIN_2"/>
    <property type="match status" value="1"/>
</dbReference>
<dbReference type="Gene3D" id="3.40.30.10">
    <property type="entry name" value="Glutaredoxin"/>
    <property type="match status" value="1"/>
</dbReference>
<comment type="similarity">
    <text evidence="2">Belongs to the DsbD family.</text>
</comment>
<evidence type="ECO:0000256" key="2">
    <source>
        <dbReference type="ARBA" id="ARBA00006143"/>
    </source>
</evidence>
<dbReference type="KEGG" id="hhw:NCTC503_01335"/>
<evidence type="ECO:0000256" key="6">
    <source>
        <dbReference type="ARBA" id="ARBA00023136"/>
    </source>
</evidence>
<keyword evidence="5 8" id="KW-1133">Transmembrane helix</keyword>
<proteinExistence type="inferred from homology"/>
<dbReference type="InterPro" id="IPR003834">
    <property type="entry name" value="Cyt_c_assmbl_TM_dom"/>
</dbReference>
<dbReference type="RefSeq" id="WP_138210002.1">
    <property type="nucleotide sequence ID" value="NZ_CBCRUQ010000017.1"/>
</dbReference>
<feature type="transmembrane region" description="Helical" evidence="8">
    <location>
        <begin position="213"/>
        <end position="234"/>
    </location>
</feature>
<name>A0A4U9RF96_HATHI</name>
<dbReference type="PANTHER" id="PTHR31272:SF4">
    <property type="entry name" value="CYTOCHROME C-TYPE BIOGENESIS PROTEIN HI_1454-RELATED"/>
    <property type="match status" value="1"/>
</dbReference>
<dbReference type="Proteomes" id="UP000308489">
    <property type="component" value="Chromosome 1"/>
</dbReference>
<feature type="region of interest" description="Disordered" evidence="7">
    <location>
        <begin position="246"/>
        <end position="273"/>
    </location>
</feature>
<dbReference type="InterPro" id="IPR013766">
    <property type="entry name" value="Thioredoxin_domain"/>
</dbReference>
<evidence type="ECO:0000256" key="4">
    <source>
        <dbReference type="ARBA" id="ARBA00022692"/>
    </source>
</evidence>
<accession>A0A4U9RF96</accession>
<dbReference type="AlphaFoldDB" id="A0A4U9RF96"/>
<dbReference type="InterPro" id="IPR051790">
    <property type="entry name" value="Cytochrome_c-biogenesis_DsbD"/>
</dbReference>
<dbReference type="GO" id="GO:0005886">
    <property type="term" value="C:plasma membrane"/>
    <property type="evidence" value="ECO:0007669"/>
    <property type="project" value="UniProtKB-SubCell"/>
</dbReference>
<feature type="transmembrane region" description="Helical" evidence="8">
    <location>
        <begin position="60"/>
        <end position="83"/>
    </location>
</feature>
<dbReference type="InterPro" id="IPR036249">
    <property type="entry name" value="Thioredoxin-like_sf"/>
</dbReference>
<dbReference type="Pfam" id="PF02683">
    <property type="entry name" value="DsbD_TM"/>
    <property type="match status" value="1"/>
</dbReference>
<feature type="domain" description="Thioredoxin" evidence="9">
    <location>
        <begin position="274"/>
        <end position="418"/>
    </location>
</feature>
<evidence type="ECO:0000256" key="3">
    <source>
        <dbReference type="ARBA" id="ARBA00022475"/>
    </source>
</evidence>
<protein>
    <submittedName>
        <fullName evidence="10">Cytochrome C biogenesis protein transmembrane region family</fullName>
    </submittedName>
</protein>
<keyword evidence="4 8" id="KW-0812">Transmembrane</keyword>
<organism evidence="10 11">
    <name type="scientific">Hathewaya histolytica</name>
    <name type="common">Clostridium histolyticum</name>
    <dbReference type="NCBI Taxonomy" id="1498"/>
    <lineage>
        <taxon>Bacteria</taxon>
        <taxon>Bacillati</taxon>
        <taxon>Bacillota</taxon>
        <taxon>Clostridia</taxon>
        <taxon>Eubacteriales</taxon>
        <taxon>Clostridiaceae</taxon>
        <taxon>Hathewaya</taxon>
    </lineage>
</organism>
<evidence type="ECO:0000313" key="10">
    <source>
        <dbReference type="EMBL" id="VTQ89073.1"/>
    </source>
</evidence>
<dbReference type="GO" id="GO:0016491">
    <property type="term" value="F:oxidoreductase activity"/>
    <property type="evidence" value="ECO:0007669"/>
    <property type="project" value="InterPro"/>
</dbReference>
<evidence type="ECO:0000256" key="8">
    <source>
        <dbReference type="SAM" id="Phobius"/>
    </source>
</evidence>
<dbReference type="InterPro" id="IPR000866">
    <property type="entry name" value="AhpC/TSA"/>
</dbReference>
<feature type="transmembrane region" description="Helical" evidence="8">
    <location>
        <begin position="179"/>
        <end position="201"/>
    </location>
</feature>
<keyword evidence="3" id="KW-1003">Cell membrane</keyword>
<feature type="compositionally biased region" description="Basic and acidic residues" evidence="7">
    <location>
        <begin position="257"/>
        <end position="273"/>
    </location>
</feature>
<dbReference type="GO" id="GO:0017004">
    <property type="term" value="P:cytochrome complex assembly"/>
    <property type="evidence" value="ECO:0007669"/>
    <property type="project" value="InterPro"/>
</dbReference>
<evidence type="ECO:0000256" key="7">
    <source>
        <dbReference type="SAM" id="MobiDB-lite"/>
    </source>
</evidence>
<dbReference type="PANTHER" id="PTHR31272">
    <property type="entry name" value="CYTOCHROME C-TYPE BIOGENESIS PROTEIN HI_1454-RELATED"/>
    <property type="match status" value="1"/>
</dbReference>
<dbReference type="SUPFAM" id="SSF52833">
    <property type="entry name" value="Thioredoxin-like"/>
    <property type="match status" value="1"/>
</dbReference>
<dbReference type="Pfam" id="PF00578">
    <property type="entry name" value="AhpC-TSA"/>
    <property type="match status" value="1"/>
</dbReference>
<evidence type="ECO:0000313" key="11">
    <source>
        <dbReference type="Proteomes" id="UP000308489"/>
    </source>
</evidence>
<reference evidence="10 11" key="1">
    <citation type="submission" date="2019-05" db="EMBL/GenBank/DDBJ databases">
        <authorList>
            <consortium name="Pathogen Informatics"/>
        </authorList>
    </citation>
    <scope>NUCLEOTIDE SEQUENCE [LARGE SCALE GENOMIC DNA]</scope>
    <source>
        <strain evidence="10 11">NCTC503</strain>
    </source>
</reference>
<comment type="subcellular location">
    <subcellularLocation>
        <location evidence="1">Cell membrane</location>
        <topology evidence="1">Multi-pass membrane protein</topology>
    </subcellularLocation>
</comment>